<feature type="compositionally biased region" description="Basic and acidic residues" evidence="1">
    <location>
        <begin position="278"/>
        <end position="290"/>
    </location>
</feature>
<proteinExistence type="predicted"/>
<organism evidence="2 3">
    <name type="scientific">Sphagnum jensenii</name>
    <dbReference type="NCBI Taxonomy" id="128206"/>
    <lineage>
        <taxon>Eukaryota</taxon>
        <taxon>Viridiplantae</taxon>
        <taxon>Streptophyta</taxon>
        <taxon>Embryophyta</taxon>
        <taxon>Bryophyta</taxon>
        <taxon>Sphagnophytina</taxon>
        <taxon>Sphagnopsida</taxon>
        <taxon>Sphagnales</taxon>
        <taxon>Sphagnaceae</taxon>
        <taxon>Sphagnum</taxon>
    </lineage>
</organism>
<keyword evidence="3" id="KW-1185">Reference proteome</keyword>
<name>A0ABP0XCM6_9BRYO</name>
<feature type="compositionally biased region" description="Polar residues" evidence="1">
    <location>
        <begin position="249"/>
        <end position="258"/>
    </location>
</feature>
<feature type="region of interest" description="Disordered" evidence="1">
    <location>
        <begin position="1"/>
        <end position="137"/>
    </location>
</feature>
<reference evidence="2" key="1">
    <citation type="submission" date="2024-02" db="EMBL/GenBank/DDBJ databases">
        <authorList>
            <consortium name="ELIXIR-Norway"/>
            <consortium name="Elixir Norway"/>
        </authorList>
    </citation>
    <scope>NUCLEOTIDE SEQUENCE</scope>
</reference>
<evidence type="ECO:0000256" key="1">
    <source>
        <dbReference type="SAM" id="MobiDB-lite"/>
    </source>
</evidence>
<protein>
    <recommendedName>
        <fullName evidence="4">WW domain-containing protein</fullName>
    </recommendedName>
</protein>
<feature type="region of interest" description="Disordered" evidence="1">
    <location>
        <begin position="217"/>
        <end position="290"/>
    </location>
</feature>
<evidence type="ECO:0000313" key="3">
    <source>
        <dbReference type="Proteomes" id="UP001497444"/>
    </source>
</evidence>
<dbReference type="SUPFAM" id="SSF51045">
    <property type="entry name" value="WW domain"/>
    <property type="match status" value="1"/>
</dbReference>
<gene>
    <name evidence="2" type="ORF">CSSPJE1EN1_LOCUS22355</name>
</gene>
<dbReference type="InterPro" id="IPR051105">
    <property type="entry name" value="WWC/KIBRA_Hippo_Reg"/>
</dbReference>
<dbReference type="InterPro" id="IPR036020">
    <property type="entry name" value="WW_dom_sf"/>
</dbReference>
<evidence type="ECO:0000313" key="2">
    <source>
        <dbReference type="EMBL" id="CAK9276877.1"/>
    </source>
</evidence>
<feature type="compositionally biased region" description="Polar residues" evidence="1">
    <location>
        <begin position="27"/>
        <end position="39"/>
    </location>
</feature>
<dbReference type="PANTHER" id="PTHR14791:SF29">
    <property type="entry name" value="PROTEIN KIBRA"/>
    <property type="match status" value="1"/>
</dbReference>
<dbReference type="Proteomes" id="UP001497444">
    <property type="component" value="Chromosome 8"/>
</dbReference>
<dbReference type="EMBL" id="OZ020103">
    <property type="protein sequence ID" value="CAK9276877.1"/>
    <property type="molecule type" value="Genomic_DNA"/>
</dbReference>
<accession>A0ABP0XCM6</accession>
<evidence type="ECO:0008006" key="4">
    <source>
        <dbReference type="Google" id="ProtNLM"/>
    </source>
</evidence>
<sequence length="325" mass="35599">MGRSGKIAPRICSTLELRTHAPPPPSSSMALTLPPSSNADAAALSKPPAEAVKCCRSSPPPPSPATPGQTPPASVKPQAWPQEVLELMQQQVKVLRSSDGGVDEAPGKRKRACPAADRDGEEDEAAEEEEEEETLKKQCEKAATAVAEASGIEVELHTQSPLPEDWEQFLDLKTGELYYFHWRSFKRARKDPRELVRQVDESVRALILKAQARCLTPKNEFPQQEPHTAEEEEAPPSDIGFLKEGGEQENPSPSQASSGAGEVQSVEDSRIEKKKQRKCEDDVREEETKTTRGMVALGCRHCSMFVMLSLSFPSCPSCGEQSLQE</sequence>
<feature type="compositionally biased region" description="Acidic residues" evidence="1">
    <location>
        <begin position="119"/>
        <end position="133"/>
    </location>
</feature>
<dbReference type="PANTHER" id="PTHR14791">
    <property type="entry name" value="BOMB/KIRA PROTEINS"/>
    <property type="match status" value="1"/>
</dbReference>